<name>A0A251RRR4_HELAN</name>
<keyword evidence="4" id="KW-1185">Reference proteome</keyword>
<dbReference type="EMBL" id="MNCJ02000332">
    <property type="protein sequence ID" value="KAF5755610.1"/>
    <property type="molecule type" value="Genomic_DNA"/>
</dbReference>
<gene>
    <name evidence="3" type="ORF">HannXRQ_Chr17g0556401</name>
    <name evidence="2" type="ORF">HanXRQr2_Chr17g0804741</name>
</gene>
<evidence type="ECO:0000313" key="3">
    <source>
        <dbReference type="EMBL" id="OTF86950.1"/>
    </source>
</evidence>
<protein>
    <submittedName>
        <fullName evidence="3">Uncharacterized protein</fullName>
    </submittedName>
</protein>
<keyword evidence="1" id="KW-0812">Transmembrane</keyword>
<dbReference type="AlphaFoldDB" id="A0A251RRR4"/>
<dbReference type="Gramene" id="mRNA:HanXRQr2_Chr17g0804741">
    <property type="protein sequence ID" value="mRNA:HanXRQr2_Chr17g0804741"/>
    <property type="gene ID" value="HanXRQr2_Chr17g0804741"/>
</dbReference>
<evidence type="ECO:0000313" key="4">
    <source>
        <dbReference type="Proteomes" id="UP000215914"/>
    </source>
</evidence>
<evidence type="ECO:0000313" key="2">
    <source>
        <dbReference type="EMBL" id="KAF5755610.1"/>
    </source>
</evidence>
<reference evidence="3" key="2">
    <citation type="submission" date="2017-02" db="EMBL/GenBank/DDBJ databases">
        <title>Sunflower complete genome.</title>
        <authorList>
            <person name="Langlade N."/>
            <person name="Munos S."/>
        </authorList>
    </citation>
    <scope>NUCLEOTIDE SEQUENCE [LARGE SCALE GENOMIC DNA]</scope>
    <source>
        <tissue evidence="3">Leaves</tissue>
    </source>
</reference>
<dbReference type="EMBL" id="CM007906">
    <property type="protein sequence ID" value="OTF86950.1"/>
    <property type="molecule type" value="Genomic_DNA"/>
</dbReference>
<reference evidence="2" key="3">
    <citation type="submission" date="2020-06" db="EMBL/GenBank/DDBJ databases">
        <title>Helianthus annuus Genome sequencing and assembly Release 2.</title>
        <authorList>
            <person name="Gouzy J."/>
            <person name="Langlade N."/>
            <person name="Munos S."/>
        </authorList>
    </citation>
    <scope>NUCLEOTIDE SEQUENCE</scope>
    <source>
        <tissue evidence="2">Leaves</tissue>
    </source>
</reference>
<proteinExistence type="predicted"/>
<accession>A0A251RRR4</accession>
<dbReference type="Proteomes" id="UP000215914">
    <property type="component" value="Chromosome 17"/>
</dbReference>
<dbReference type="InParanoid" id="A0A251RRR4"/>
<keyword evidence="1" id="KW-0472">Membrane</keyword>
<keyword evidence="1" id="KW-1133">Transmembrane helix</keyword>
<sequence length="74" mass="8779">MKELKWRRPAFKLPYYVTKVDVRAVLLLLMDVAYVFGYVVSRLICLFCGIWLLCPILCGDIRIKTFIFVFKIKM</sequence>
<evidence type="ECO:0000256" key="1">
    <source>
        <dbReference type="SAM" id="Phobius"/>
    </source>
</evidence>
<reference evidence="2 4" key="1">
    <citation type="journal article" date="2017" name="Nature">
        <title>The sunflower genome provides insights into oil metabolism, flowering and Asterid evolution.</title>
        <authorList>
            <person name="Badouin H."/>
            <person name="Gouzy J."/>
            <person name="Grassa C.J."/>
            <person name="Murat F."/>
            <person name="Staton S.E."/>
            <person name="Cottret L."/>
            <person name="Lelandais-Briere C."/>
            <person name="Owens G.L."/>
            <person name="Carrere S."/>
            <person name="Mayjonade B."/>
            <person name="Legrand L."/>
            <person name="Gill N."/>
            <person name="Kane N.C."/>
            <person name="Bowers J.E."/>
            <person name="Hubner S."/>
            <person name="Bellec A."/>
            <person name="Berard A."/>
            <person name="Berges H."/>
            <person name="Blanchet N."/>
            <person name="Boniface M.C."/>
            <person name="Brunel D."/>
            <person name="Catrice O."/>
            <person name="Chaidir N."/>
            <person name="Claudel C."/>
            <person name="Donnadieu C."/>
            <person name="Faraut T."/>
            <person name="Fievet G."/>
            <person name="Helmstetter N."/>
            <person name="King M."/>
            <person name="Knapp S.J."/>
            <person name="Lai Z."/>
            <person name="Le Paslier M.C."/>
            <person name="Lippi Y."/>
            <person name="Lorenzon L."/>
            <person name="Mandel J.R."/>
            <person name="Marage G."/>
            <person name="Marchand G."/>
            <person name="Marquand E."/>
            <person name="Bret-Mestries E."/>
            <person name="Morien E."/>
            <person name="Nambeesan S."/>
            <person name="Nguyen T."/>
            <person name="Pegot-Espagnet P."/>
            <person name="Pouilly N."/>
            <person name="Raftis F."/>
            <person name="Sallet E."/>
            <person name="Schiex T."/>
            <person name="Thomas J."/>
            <person name="Vandecasteele C."/>
            <person name="Vares D."/>
            <person name="Vear F."/>
            <person name="Vautrin S."/>
            <person name="Crespi M."/>
            <person name="Mangin B."/>
            <person name="Burke J.M."/>
            <person name="Salse J."/>
            <person name="Munos S."/>
            <person name="Vincourt P."/>
            <person name="Rieseberg L.H."/>
            <person name="Langlade N.B."/>
        </authorList>
    </citation>
    <scope>NUCLEOTIDE SEQUENCE [LARGE SCALE GENOMIC DNA]</scope>
    <source>
        <strain evidence="4">cv. SF193</strain>
        <tissue evidence="2">Leaves</tissue>
    </source>
</reference>
<feature type="transmembrane region" description="Helical" evidence="1">
    <location>
        <begin position="20"/>
        <end position="44"/>
    </location>
</feature>
<organism evidence="3 4">
    <name type="scientific">Helianthus annuus</name>
    <name type="common">Common sunflower</name>
    <dbReference type="NCBI Taxonomy" id="4232"/>
    <lineage>
        <taxon>Eukaryota</taxon>
        <taxon>Viridiplantae</taxon>
        <taxon>Streptophyta</taxon>
        <taxon>Embryophyta</taxon>
        <taxon>Tracheophyta</taxon>
        <taxon>Spermatophyta</taxon>
        <taxon>Magnoliopsida</taxon>
        <taxon>eudicotyledons</taxon>
        <taxon>Gunneridae</taxon>
        <taxon>Pentapetalae</taxon>
        <taxon>asterids</taxon>
        <taxon>campanulids</taxon>
        <taxon>Asterales</taxon>
        <taxon>Asteraceae</taxon>
        <taxon>Asteroideae</taxon>
        <taxon>Heliantheae alliance</taxon>
        <taxon>Heliantheae</taxon>
        <taxon>Helianthus</taxon>
    </lineage>
</organism>